<evidence type="ECO:0000313" key="6">
    <source>
        <dbReference type="EMBL" id="GAA1227071.1"/>
    </source>
</evidence>
<gene>
    <name evidence="6" type="ORF">GCM10009665_16980</name>
</gene>
<evidence type="ECO:0000256" key="3">
    <source>
        <dbReference type="ARBA" id="ARBA00022553"/>
    </source>
</evidence>
<dbReference type="InterPro" id="IPR023213">
    <property type="entry name" value="CAT-like_dom_sf"/>
</dbReference>
<dbReference type="Pfam" id="PF13193">
    <property type="entry name" value="AMP-binding_C"/>
    <property type="match status" value="2"/>
</dbReference>
<dbReference type="InterPro" id="IPR045851">
    <property type="entry name" value="AMP-bd_C_sf"/>
</dbReference>
<keyword evidence="7" id="KW-1185">Reference proteome</keyword>
<dbReference type="Gene3D" id="3.30.559.30">
    <property type="entry name" value="Nonribosomal peptide synthetase, condensation domain"/>
    <property type="match status" value="2"/>
</dbReference>
<dbReference type="InterPro" id="IPR036736">
    <property type="entry name" value="ACP-like_sf"/>
</dbReference>
<evidence type="ECO:0000256" key="4">
    <source>
        <dbReference type="SAM" id="MobiDB-lite"/>
    </source>
</evidence>
<dbReference type="InterPro" id="IPR001242">
    <property type="entry name" value="Condensation_dom"/>
</dbReference>
<dbReference type="Pfam" id="PF00550">
    <property type="entry name" value="PP-binding"/>
    <property type="match status" value="2"/>
</dbReference>
<keyword evidence="3" id="KW-0597">Phosphoprotein</keyword>
<dbReference type="PROSITE" id="PS50075">
    <property type="entry name" value="CARRIER"/>
    <property type="match status" value="2"/>
</dbReference>
<dbReference type="RefSeq" id="WP_344440629.1">
    <property type="nucleotide sequence ID" value="NZ_BAAALF010000019.1"/>
</dbReference>
<dbReference type="Pfam" id="PF00501">
    <property type="entry name" value="AMP-binding"/>
    <property type="match status" value="2"/>
</dbReference>
<comment type="caution">
    <text evidence="6">The sequence shown here is derived from an EMBL/GenBank/DDBJ whole genome shotgun (WGS) entry which is preliminary data.</text>
</comment>
<reference evidence="7" key="1">
    <citation type="journal article" date="2019" name="Int. J. Syst. Evol. Microbiol.">
        <title>The Global Catalogue of Microorganisms (GCM) 10K type strain sequencing project: providing services to taxonomists for standard genome sequencing and annotation.</title>
        <authorList>
            <consortium name="The Broad Institute Genomics Platform"/>
            <consortium name="The Broad Institute Genome Sequencing Center for Infectious Disease"/>
            <person name="Wu L."/>
            <person name="Ma J."/>
        </authorList>
    </citation>
    <scope>NUCLEOTIDE SEQUENCE [LARGE SCALE GENOMIC DNA]</scope>
    <source>
        <strain evidence="7">JCM 13004</strain>
    </source>
</reference>
<dbReference type="SMART" id="SM00823">
    <property type="entry name" value="PKS_PP"/>
    <property type="match status" value="2"/>
</dbReference>
<dbReference type="Pfam" id="PF00668">
    <property type="entry name" value="Condensation"/>
    <property type="match status" value="2"/>
</dbReference>
<dbReference type="SUPFAM" id="SSF47336">
    <property type="entry name" value="ACP-like"/>
    <property type="match status" value="2"/>
</dbReference>
<dbReference type="Gene3D" id="1.10.1200.10">
    <property type="entry name" value="ACP-like"/>
    <property type="match status" value="1"/>
</dbReference>
<feature type="compositionally biased region" description="Basic and acidic residues" evidence="4">
    <location>
        <begin position="1978"/>
        <end position="1987"/>
    </location>
</feature>
<dbReference type="Gene3D" id="3.40.50.1820">
    <property type="entry name" value="alpha/beta hydrolase"/>
    <property type="match status" value="1"/>
</dbReference>
<feature type="domain" description="Carrier" evidence="5">
    <location>
        <begin position="2123"/>
        <end position="2198"/>
    </location>
</feature>
<dbReference type="Proteomes" id="UP001500037">
    <property type="component" value="Unassembled WGS sequence"/>
</dbReference>
<dbReference type="PANTHER" id="PTHR45527">
    <property type="entry name" value="NONRIBOSOMAL PEPTIDE SYNTHETASE"/>
    <property type="match status" value="1"/>
</dbReference>
<evidence type="ECO:0000256" key="2">
    <source>
        <dbReference type="ARBA" id="ARBA00022450"/>
    </source>
</evidence>
<dbReference type="Gene3D" id="3.30.559.10">
    <property type="entry name" value="Chloramphenicol acetyltransferase-like domain"/>
    <property type="match status" value="2"/>
</dbReference>
<dbReference type="PROSITE" id="PS00455">
    <property type="entry name" value="AMP_BINDING"/>
    <property type="match status" value="2"/>
</dbReference>
<dbReference type="InterPro" id="IPR020806">
    <property type="entry name" value="PKS_PP-bd"/>
</dbReference>
<feature type="region of interest" description="Disordered" evidence="4">
    <location>
        <begin position="624"/>
        <end position="664"/>
    </location>
</feature>
<evidence type="ECO:0000256" key="1">
    <source>
        <dbReference type="ARBA" id="ARBA00001957"/>
    </source>
</evidence>
<dbReference type="PANTHER" id="PTHR45527:SF1">
    <property type="entry name" value="FATTY ACID SYNTHASE"/>
    <property type="match status" value="1"/>
</dbReference>
<dbReference type="EMBL" id="BAAALF010000019">
    <property type="protein sequence ID" value="GAA1227071.1"/>
    <property type="molecule type" value="Genomic_DNA"/>
</dbReference>
<feature type="region of interest" description="Disordered" evidence="4">
    <location>
        <begin position="1957"/>
        <end position="1998"/>
    </location>
</feature>
<dbReference type="Gene3D" id="3.30.300.30">
    <property type="match status" value="2"/>
</dbReference>
<dbReference type="CDD" id="cd05930">
    <property type="entry name" value="A_NRPS"/>
    <property type="match status" value="1"/>
</dbReference>
<protein>
    <recommendedName>
        <fullName evidence="5">Carrier domain-containing protein</fullName>
    </recommendedName>
</protein>
<feature type="compositionally biased region" description="Acidic residues" evidence="4">
    <location>
        <begin position="626"/>
        <end position="655"/>
    </location>
</feature>
<dbReference type="PROSITE" id="PS00012">
    <property type="entry name" value="PHOSPHOPANTETHEINE"/>
    <property type="match status" value="1"/>
</dbReference>
<dbReference type="InterPro" id="IPR025110">
    <property type="entry name" value="AMP-bd_C"/>
</dbReference>
<sequence length="2221" mass="239565">MNTPVTEPAVSGPGDQRRALLDSLLRAGGQGARLGATMPRVPREEPLPLSFAQQRLWLLEKLRPGTAEYVVPIGWELRGPLDVAALRRALAEVLARHEVLRTRYLALDEVPAQLVDPAGELDFAVLPLPGPSQAERDLQLADLIARQAREPFDLGAGPPLRVRLARFGEEHHTLLLTVHHIAFDGWSTGVLARELGALYAAFAQGRPSPLAPLPVQYADFAAWQRRSLGEAATARQLDYWRARLAGSTALELTGDRPRPPVFDPAGATLPFTVPAEVARALAELGRARGATPFMVLLAAFQLLLAQHAGRTDVTVGSPVAGRSRAEVRDLLGFFVNTLVLRTDLSGAPTFEQAVDRVRETALGAFAHQDVPFERLVEELAPERDLSRNPLFQTMFALNSADGLDFAGAGMSATERSIPWHSAKFDLTLHLTEQADGSLRGVVEYATALFGRESVAVLAEHYVTLLGAVAREPRTVVTGATLLSARERELLTRWNRTAVPREREEVLHGLVQTQADRSPDAVAVRFEDRQLSYRELTGRARRLARRLGAAGVGPESVVAVCLHRAPELPVVLLAVLRAGGAYLPLDPGYPAQRLAYMLADSGAPVVLTTAELAATLPEHRARVVLLDDPDDLDGTDDPGDLDGTDDPGDLDGTDGTDDQRDETPVRVDPLGAAYVIYTSGSTGRPKAVVSTHRGIVNRLRWMQESYRLQPHDRVLQKTPFSFDVSLWELFWPLITGATLVVARPEGHRDPGYLAETISAERITTTHFVPSMLRAFLAALPDGAALAPLRRVLCSGEALPDDLAAAFHGHRATGHAELHNLYGPTEASVDVTAARCLPGEPVTIGMPVANTRTHVLDRDLRPQPVNVPGQLCLAGVQLARGYLGRPALTAERFVPDPDPDHPGERLYLTGDLARHHPDGTLGYLGRADQQVKLNGHRIEPGEVEAALRAHPDVADTVVTVQGPPGHQRLTAHVVPAADRPAPDPTALRRHLRRQLPEPMIPTAWTTLERLPLTPSGKVDHRALPAADAPRSTAVHTAPRTPVEQLIAEAWAQALESERIGVHDTFFDLGGDSIRAIRTVGRLRRQGLDLTVQDLFRFQTIAELAEAIAPRGASEQAAAPAPFELLTAADRERLPAGLVDTYPLSQVQAGMAYEMLAGADRGLYLNTLLYPVREDAPFSVDALRAAAALLARRHEILRTSIDLAGYGEPLQLVHPTATIELAHQDLRGLDPAARRAALAAAATREQHTPFELARPSLLRLGACQLDEENWQLSVSYAHAILDGWSQNSLVAELLGYYRAIRDGHPPAPPAPPAARFADSIALERQALDRPADQEFWRDRVARFDVLRVPEGWAAGSQKADGTGAQPAAAVVHQMARIDFRDLLPGLRALATEAGVPLKSVLFAAHLTVLGMISGRTRGTTAFSTGLVCNARPETVDGDQVRGMFLNTVPFAATLDAASWPELARAVFAEETALWPHRHYPLPAMQRAWGRGRPLVDVFFNYTDMHVLAAQDIDSDDVQDRTPNEFGLSVSTLPGVLVLEASSERIGADALDLLGRTYRHVLAGLVADPHADPRRCTLPGPDRRALLERWTPPAPALTERDLVTLFEDQVARTPAAPALLCSGERLGYRELADRVHRLAGHLRSLGVRRGEVVGVFLQRGPELLTALLAVLTAGAAYVPIDPELPDERIEFMLADTAASVLVSQDALNGRPALAAHPTRRTVRVDGDAALIAGQPAAFVRPSQDPRDLAYVIYTSGSTGRPKGVMVEHRDLAEFLTAMQERLRVPAGSRVAALTTVSFDPSVLELYLPLLAGGCVVLADTEQARDPLRMAALLDATAPALVQATPVTLRMLLDGGWRAPAGLLVLSGGEKLAPELVRRLAAGGARVADLYGPTETTVGATVTAMAADGDCREWSALRGTRVHVLDGRLEPVPVGVVGEIYLGGSGVARGYLNQPDLTAAAFLPDPHADSEHAGAEQAGSEHAGSEHARSGEGARLYRTGDLGRRRPDGRVELLGRADHQVKIRGHRIEPGEIEAVLLSSPQVRAAVVHPVALATGEVDLVGYLVPADGTGAPRIEELRELLARALPHYMVPAAFVVLDRLPLTVTGKIDRRSLPAPEAGGRQRAHHAPHSDAERLVAAAWCEVLGLERVGAHEDFFELGGHSLLATRIALRLRTSTGRDVPVRALFDRPTVAALAAALDGYPEAVRPTAALPRLTGRRPRTGGTR</sequence>
<dbReference type="InterPro" id="IPR006162">
    <property type="entry name" value="Ppantetheine_attach_site"/>
</dbReference>
<dbReference type="SUPFAM" id="SSF52777">
    <property type="entry name" value="CoA-dependent acyltransferases"/>
    <property type="match status" value="4"/>
</dbReference>
<dbReference type="InterPro" id="IPR009081">
    <property type="entry name" value="PP-bd_ACP"/>
</dbReference>
<keyword evidence="2" id="KW-0596">Phosphopantetheine</keyword>
<dbReference type="InterPro" id="IPR000873">
    <property type="entry name" value="AMP-dep_synth/lig_dom"/>
</dbReference>
<name>A0ABP4GLH5_9ACTN</name>
<accession>A0ABP4GLH5</accession>
<comment type="cofactor">
    <cofactor evidence="1">
        <name>pantetheine 4'-phosphate</name>
        <dbReference type="ChEBI" id="CHEBI:47942"/>
    </cofactor>
</comment>
<evidence type="ECO:0000313" key="7">
    <source>
        <dbReference type="Proteomes" id="UP001500037"/>
    </source>
</evidence>
<dbReference type="CDD" id="cd19531">
    <property type="entry name" value="LCL_NRPS-like"/>
    <property type="match status" value="1"/>
</dbReference>
<dbReference type="CDD" id="cd17646">
    <property type="entry name" value="A_NRPS_AB3403-like"/>
    <property type="match status" value="1"/>
</dbReference>
<dbReference type="InterPro" id="IPR010071">
    <property type="entry name" value="AA_adenyl_dom"/>
</dbReference>
<dbReference type="Gene3D" id="3.40.50.980">
    <property type="match status" value="4"/>
</dbReference>
<dbReference type="Gene3D" id="2.30.38.10">
    <property type="entry name" value="Luciferase, Domain 3"/>
    <property type="match status" value="2"/>
</dbReference>
<evidence type="ECO:0000259" key="5">
    <source>
        <dbReference type="PROSITE" id="PS50075"/>
    </source>
</evidence>
<organism evidence="6 7">
    <name type="scientific">Kitasatospora nipponensis</name>
    <dbReference type="NCBI Taxonomy" id="258049"/>
    <lineage>
        <taxon>Bacteria</taxon>
        <taxon>Bacillati</taxon>
        <taxon>Actinomycetota</taxon>
        <taxon>Actinomycetes</taxon>
        <taxon>Kitasatosporales</taxon>
        <taxon>Streptomycetaceae</taxon>
        <taxon>Kitasatospora</taxon>
    </lineage>
</organism>
<feature type="domain" description="Carrier" evidence="5">
    <location>
        <begin position="1035"/>
        <end position="1109"/>
    </location>
</feature>
<dbReference type="InterPro" id="IPR029058">
    <property type="entry name" value="AB_hydrolase_fold"/>
</dbReference>
<dbReference type="SUPFAM" id="SSF56801">
    <property type="entry name" value="Acetyl-CoA synthetase-like"/>
    <property type="match status" value="2"/>
</dbReference>
<dbReference type="NCBIfam" id="TIGR01733">
    <property type="entry name" value="AA-adenyl-dom"/>
    <property type="match status" value="2"/>
</dbReference>
<proteinExistence type="predicted"/>
<dbReference type="InterPro" id="IPR020845">
    <property type="entry name" value="AMP-binding_CS"/>
</dbReference>